<keyword evidence="5" id="KW-0031">Aminopeptidase</keyword>
<sequence>MRVLLIAILAFVLAPASTAVAQEDILVQLKKLPGMTVVSESSAPGGHRFFLLDYLQPADHDNPSAGSFTQRIQLLHKETTRPMVVHTSGYAMRTTPFEAEPTVLLDGNQISVEARFFQPSRPQPADWRHLTIRQAAADHHRIIMAFKQIYGGRWISTGSSKGGMASVYHRRFYPADVDGLVAYVAPNDRDNNDDRAYDTFFATVGTPACRAALNTLQHEALRRRAELVPKFEAWAAASGYTFAQLHGTVDRAFEFTVLDTVWSFWQSHGSSYCDRVPGVTASTDEVYRFIDAISGWSSYTDQGAMPFVPYSYQAATQLGWPSLKFEHLRDVMHYEPSFYGANSNLPPHLRSTHDPHAMIDIDTWVRTRSSRMLFVYGQNDPWGAEPFLPSKDDSYSYVTPGANHVTASISNLGPSEKSAATQALRRWAR</sequence>
<dbReference type="RefSeq" id="WP_233729269.1">
    <property type="nucleotide sequence ID" value="NZ_JAJVCN010000003.1"/>
</dbReference>
<comment type="caution">
    <text evidence="5">The sequence shown here is derived from an EMBL/GenBank/DDBJ whole genome shotgun (WGS) entry which is preliminary data.</text>
</comment>
<dbReference type="PANTHER" id="PTHR11010:SF38">
    <property type="entry name" value="LYSOSOMAL PRO-X CARBOXYPEPTIDASE"/>
    <property type="match status" value="1"/>
</dbReference>
<evidence type="ECO:0000313" key="6">
    <source>
        <dbReference type="Proteomes" id="UP001521150"/>
    </source>
</evidence>
<dbReference type="EMBL" id="JAJVCN010000003">
    <property type="protein sequence ID" value="MCE7007691.1"/>
    <property type="molecule type" value="Genomic_DNA"/>
</dbReference>
<dbReference type="InterPro" id="IPR029058">
    <property type="entry name" value="AB_hydrolase_fold"/>
</dbReference>
<proteinExistence type="predicted"/>
<reference evidence="5 6" key="1">
    <citation type="submission" date="2021-12" db="EMBL/GenBank/DDBJ databases">
        <title>Genome sequence of Kibdelosporangium philippinense ATCC 49844.</title>
        <authorList>
            <person name="Fedorov E.A."/>
            <person name="Omeragic M."/>
            <person name="Shalygina K.F."/>
            <person name="Maclea K.S."/>
        </authorList>
    </citation>
    <scope>NUCLEOTIDE SEQUENCE [LARGE SCALE GENOMIC DNA]</scope>
    <source>
        <strain evidence="5 6">ATCC 49844</strain>
    </source>
</reference>
<evidence type="ECO:0000256" key="2">
    <source>
        <dbReference type="ARBA" id="ARBA00022729"/>
    </source>
</evidence>
<keyword evidence="1" id="KW-0645">Protease</keyword>
<keyword evidence="3" id="KW-0378">Hydrolase</keyword>
<feature type="chain" id="PRO_5046661987" evidence="4">
    <location>
        <begin position="22"/>
        <end position="429"/>
    </location>
</feature>
<dbReference type="InterPro" id="IPR008761">
    <property type="entry name" value="Peptidase_S37"/>
</dbReference>
<dbReference type="PANTHER" id="PTHR11010">
    <property type="entry name" value="PROTEASE S28 PRO-X CARBOXYPEPTIDASE-RELATED"/>
    <property type="match status" value="1"/>
</dbReference>
<evidence type="ECO:0000256" key="1">
    <source>
        <dbReference type="ARBA" id="ARBA00022670"/>
    </source>
</evidence>
<dbReference type="Proteomes" id="UP001521150">
    <property type="component" value="Unassembled WGS sequence"/>
</dbReference>
<accession>A0ABS8ZM46</accession>
<dbReference type="SUPFAM" id="SSF53474">
    <property type="entry name" value="alpha/beta-Hydrolases"/>
    <property type="match status" value="1"/>
</dbReference>
<evidence type="ECO:0000256" key="3">
    <source>
        <dbReference type="ARBA" id="ARBA00022801"/>
    </source>
</evidence>
<dbReference type="Pfam" id="PF05576">
    <property type="entry name" value="Peptidase_S37"/>
    <property type="match status" value="1"/>
</dbReference>
<keyword evidence="2 4" id="KW-0732">Signal</keyword>
<name>A0ABS8ZM46_9PSEU</name>
<keyword evidence="6" id="KW-1185">Reference proteome</keyword>
<dbReference type="Gene3D" id="3.40.50.1820">
    <property type="entry name" value="alpha/beta hydrolase"/>
    <property type="match status" value="1"/>
</dbReference>
<dbReference type="GO" id="GO:0004177">
    <property type="term" value="F:aminopeptidase activity"/>
    <property type="evidence" value="ECO:0007669"/>
    <property type="project" value="UniProtKB-KW"/>
</dbReference>
<organism evidence="5 6">
    <name type="scientific">Kibdelosporangium philippinense</name>
    <dbReference type="NCBI Taxonomy" id="211113"/>
    <lineage>
        <taxon>Bacteria</taxon>
        <taxon>Bacillati</taxon>
        <taxon>Actinomycetota</taxon>
        <taxon>Actinomycetes</taxon>
        <taxon>Pseudonocardiales</taxon>
        <taxon>Pseudonocardiaceae</taxon>
        <taxon>Kibdelosporangium</taxon>
    </lineage>
</organism>
<evidence type="ECO:0000256" key="4">
    <source>
        <dbReference type="SAM" id="SignalP"/>
    </source>
</evidence>
<gene>
    <name evidence="5" type="ORF">LWC34_33445</name>
</gene>
<feature type="signal peptide" evidence="4">
    <location>
        <begin position="1"/>
        <end position="21"/>
    </location>
</feature>
<evidence type="ECO:0000313" key="5">
    <source>
        <dbReference type="EMBL" id="MCE7007691.1"/>
    </source>
</evidence>
<protein>
    <submittedName>
        <fullName evidence="5">Aminopeptidase</fullName>
    </submittedName>
</protein>